<dbReference type="RefSeq" id="WP_130107626.1">
    <property type="nucleotide sequence ID" value="NZ_CP025781.1"/>
</dbReference>
<organism evidence="1 2">
    <name type="scientific">Iodobacter fluviatilis</name>
    <dbReference type="NCBI Taxonomy" id="537"/>
    <lineage>
        <taxon>Bacteria</taxon>
        <taxon>Pseudomonadati</taxon>
        <taxon>Pseudomonadota</taxon>
        <taxon>Betaproteobacteria</taxon>
        <taxon>Neisseriales</taxon>
        <taxon>Chitinibacteraceae</taxon>
        <taxon>Iodobacter</taxon>
    </lineage>
</organism>
<dbReference type="AlphaFoldDB" id="A0A7G3GD92"/>
<name>A0A7G3GD92_9NEIS</name>
<dbReference type="KEGG" id="ifl:C1H71_17275"/>
<dbReference type="Proteomes" id="UP000515917">
    <property type="component" value="Chromosome"/>
</dbReference>
<reference evidence="1 2" key="1">
    <citation type="submission" date="2018-01" db="EMBL/GenBank/DDBJ databases">
        <title>Genome sequence of Iodobacter sp. strain PCH194 isolated from Indian Trans-Himalaya.</title>
        <authorList>
            <person name="Kumar V."/>
            <person name="Thakur V."/>
            <person name="Kumar S."/>
            <person name="Singh D."/>
        </authorList>
    </citation>
    <scope>NUCLEOTIDE SEQUENCE [LARGE SCALE GENOMIC DNA]</scope>
    <source>
        <strain evidence="1 2">PCH194</strain>
    </source>
</reference>
<sequence length="377" mass="43258">MHTKSNPDWHFQRPELADYYLKSFALKLSNSRALFARRRMGKTEFLLQDLGPAAAKQGYRVIYINLWECRDNTSEGVASSVINSLQNSDGFLERIKKISSKKIGTIKLNAKTPMAEGSFETRFEADKSTANLMTNMWQQIDQCQDTILLLIDEAQILASANNGDLAAALRAGLDVRKQKIHVIFTGSSEHTLRDMFAKSNQPFYNWAPVEPFPLLDNLFVQHMIAVSNHILDRNYHLTDQQGIEAFNQLKQTPELFRRFLEEYLIRPFHGCLSAIENALAKTYTDQGFDSLWSELLPVDRIILQAIAAKQEGLSSKNTRIKLGQYLGLAEIANHTVNNALARLFEKQHLSREDRGVYRFEDDHFEEWIKLEHPLPTW</sequence>
<proteinExistence type="predicted"/>
<dbReference type="InterPro" id="IPR027417">
    <property type="entry name" value="P-loop_NTPase"/>
</dbReference>
<evidence type="ECO:0000313" key="2">
    <source>
        <dbReference type="Proteomes" id="UP000515917"/>
    </source>
</evidence>
<evidence type="ECO:0000313" key="1">
    <source>
        <dbReference type="EMBL" id="QBC45114.1"/>
    </source>
</evidence>
<gene>
    <name evidence="1" type="ORF">C1H71_17275</name>
</gene>
<keyword evidence="2" id="KW-1185">Reference proteome</keyword>
<dbReference type="EMBL" id="CP025781">
    <property type="protein sequence ID" value="QBC45114.1"/>
    <property type="molecule type" value="Genomic_DNA"/>
</dbReference>
<dbReference type="SUPFAM" id="SSF52540">
    <property type="entry name" value="P-loop containing nucleoside triphosphate hydrolases"/>
    <property type="match status" value="1"/>
</dbReference>
<protein>
    <recommendedName>
        <fullName evidence="3">Archaeal ATPase</fullName>
    </recommendedName>
</protein>
<evidence type="ECO:0008006" key="3">
    <source>
        <dbReference type="Google" id="ProtNLM"/>
    </source>
</evidence>
<dbReference type="PANTHER" id="PTHR34301:SF8">
    <property type="entry name" value="ATPASE DOMAIN-CONTAINING PROTEIN"/>
    <property type="match status" value="1"/>
</dbReference>
<dbReference type="Gene3D" id="3.40.50.300">
    <property type="entry name" value="P-loop containing nucleotide triphosphate hydrolases"/>
    <property type="match status" value="1"/>
</dbReference>
<dbReference type="PANTHER" id="PTHR34301">
    <property type="entry name" value="DNA-BINDING PROTEIN-RELATED"/>
    <property type="match status" value="1"/>
</dbReference>
<accession>A0A7G3GD92</accession>